<evidence type="ECO:0000313" key="6">
    <source>
        <dbReference type="Proteomes" id="UP000324383"/>
    </source>
</evidence>
<dbReference type="EMBL" id="VKLW01000039">
    <property type="protein sequence ID" value="TYK32118.1"/>
    <property type="molecule type" value="Genomic_DNA"/>
</dbReference>
<keyword evidence="2" id="KW-0812">Transmembrane</keyword>
<feature type="chain" id="PRO_5030116262" description="DUF5683 domain-containing protein" evidence="3">
    <location>
        <begin position="30"/>
        <end position="295"/>
    </location>
</feature>
<proteinExistence type="predicted"/>
<keyword evidence="2" id="KW-0472">Membrane</keyword>
<dbReference type="Pfam" id="PF18935">
    <property type="entry name" value="DUF5683"/>
    <property type="match status" value="1"/>
</dbReference>
<gene>
    <name evidence="5" type="ORF">FNJ60_13540</name>
</gene>
<feature type="transmembrane region" description="Helical" evidence="2">
    <location>
        <begin position="236"/>
        <end position="254"/>
    </location>
</feature>
<feature type="domain" description="DUF5683" evidence="4">
    <location>
        <begin position="136"/>
        <end position="295"/>
    </location>
</feature>
<evidence type="ECO:0000259" key="4">
    <source>
        <dbReference type="Pfam" id="PF18935"/>
    </source>
</evidence>
<reference evidence="5 6" key="1">
    <citation type="submission" date="2019-07" db="EMBL/GenBank/DDBJ databases">
        <title>Draft Genome Sequences of Bacteroides pyogenes Strains Isolated from the Uterus Holstein Dairy Cows with Metritis.</title>
        <authorList>
            <person name="Cunha F."/>
            <person name="Galvao K.N."/>
            <person name="Jeon S.J."/>
            <person name="Jeong K.C."/>
        </authorList>
    </citation>
    <scope>NUCLEOTIDE SEQUENCE [LARGE SCALE GENOMIC DNA]</scope>
    <source>
        <strain evidence="5 6">KG-31</strain>
    </source>
</reference>
<organism evidence="5 6">
    <name type="scientific">Bacteroides pyogenes</name>
    <dbReference type="NCBI Taxonomy" id="310300"/>
    <lineage>
        <taxon>Bacteria</taxon>
        <taxon>Pseudomonadati</taxon>
        <taxon>Bacteroidota</taxon>
        <taxon>Bacteroidia</taxon>
        <taxon>Bacteroidales</taxon>
        <taxon>Bacteroidaceae</taxon>
        <taxon>Bacteroides</taxon>
    </lineage>
</organism>
<feature type="region of interest" description="Disordered" evidence="1">
    <location>
        <begin position="31"/>
        <end position="62"/>
    </location>
</feature>
<dbReference type="RefSeq" id="WP_148726897.1">
    <property type="nucleotide sequence ID" value="NZ_CP197398.1"/>
</dbReference>
<feature type="signal peptide" evidence="3">
    <location>
        <begin position="1"/>
        <end position="29"/>
    </location>
</feature>
<dbReference type="Proteomes" id="UP000324383">
    <property type="component" value="Unassembled WGS sequence"/>
</dbReference>
<keyword evidence="6" id="KW-1185">Reference proteome</keyword>
<dbReference type="InterPro" id="IPR043738">
    <property type="entry name" value="DUF5683"/>
</dbReference>
<sequence length="295" mass="33075">MIRYKKIHQSVITALLFCMLQLSGTGAHAQAPVAPAQKDSTILGRELPKARARRDRSPDAEKDSLAKDSLIKVLKPIRTTVLDSISFDSTSIAKAQIADSLDIINRKGLKKIEQPAAVTLKDSLSAIPGINKEMFMPNPGKATWLAVVFPGGGQIYNRKYWKLPIIYGGFAGCAYALSWNNKMYKDYSQAYLDIMDKNPNTKSYEDLLPPNASYNVEQLTNTLKRRKDMFRRYRDLSIFAFIGVYVISIIDAYVDAELSNFDITPDLSMRLEPAVLCDQFNSGRKSVGMQCVLRF</sequence>
<accession>A0A5D3EE42</accession>
<name>A0A5D3EE42_9BACE</name>
<dbReference type="AlphaFoldDB" id="A0A5D3EE42"/>
<evidence type="ECO:0000256" key="3">
    <source>
        <dbReference type="SAM" id="SignalP"/>
    </source>
</evidence>
<comment type="caution">
    <text evidence="5">The sequence shown here is derived from an EMBL/GenBank/DDBJ whole genome shotgun (WGS) entry which is preliminary data.</text>
</comment>
<evidence type="ECO:0000256" key="2">
    <source>
        <dbReference type="SAM" id="Phobius"/>
    </source>
</evidence>
<protein>
    <recommendedName>
        <fullName evidence="4">DUF5683 domain-containing protein</fullName>
    </recommendedName>
</protein>
<evidence type="ECO:0000313" key="5">
    <source>
        <dbReference type="EMBL" id="TYK32118.1"/>
    </source>
</evidence>
<keyword evidence="3" id="KW-0732">Signal</keyword>
<keyword evidence="2" id="KW-1133">Transmembrane helix</keyword>
<evidence type="ECO:0000256" key="1">
    <source>
        <dbReference type="SAM" id="MobiDB-lite"/>
    </source>
</evidence>